<protein>
    <recommendedName>
        <fullName evidence="4">Carnitine dehydratase</fullName>
    </recommendedName>
</protein>
<dbReference type="EMBL" id="AQQX01000006">
    <property type="protein sequence ID" value="KGM48008.1"/>
    <property type="molecule type" value="Genomic_DNA"/>
</dbReference>
<organism evidence="2 3">
    <name type="scientific">Pseudooceanicola atlanticus</name>
    <dbReference type="NCBI Taxonomy" id="1461694"/>
    <lineage>
        <taxon>Bacteria</taxon>
        <taxon>Pseudomonadati</taxon>
        <taxon>Pseudomonadota</taxon>
        <taxon>Alphaproteobacteria</taxon>
        <taxon>Rhodobacterales</taxon>
        <taxon>Paracoccaceae</taxon>
        <taxon>Pseudooceanicola</taxon>
    </lineage>
</organism>
<dbReference type="STRING" id="1461694.ATO9_15570"/>
<dbReference type="InterPro" id="IPR052985">
    <property type="entry name" value="CoA-trans_III_biosynth/detox"/>
</dbReference>
<sequence>MDTLPTIPGGGTMDQVIEENRVLATLQAELDYPFASNLQRGISAPNAPTRYQVGSSVASVLEAIGSVVADIVQARGGPAQSVSCSSAAAVASLIAFRIGQEKDDSGDWTTPEPDPSAQKGRDLTKPFATRDGRYFLPHFGLPHLQRRVLDVLDCDLIEEDVSAAIAGWDALDLEEAIADARACGGMVRRREEWMRHPHGAALATRPVISIEKIGEAPPEPIPGGLRPLSGLRVLDLTRILAGPVAARSLAEHGADVLMVAGRDLPQVPEFVRETSHGKRSCFLDPKSGNGLDRLVELVSGADVFSQGYRPGAMEKLGLGPRDLATLRPGIVALSVSCFGTDGAMSDRAGWEQVAQAVTGMCAGQGGDAAPTLVPVPVCDFLTGYLGTLGTLIALQRRATEGGSWHVEVSLCRTAMFLQDQGLADEPGQFPKLEDIAPYLTESRGERGHLRFVGPVLQMSGTPPRYERPSPVLGQHQPEWL</sequence>
<evidence type="ECO:0000256" key="1">
    <source>
        <dbReference type="SAM" id="MobiDB-lite"/>
    </source>
</evidence>
<dbReference type="GO" id="GO:0003824">
    <property type="term" value="F:catalytic activity"/>
    <property type="evidence" value="ECO:0007669"/>
    <property type="project" value="InterPro"/>
</dbReference>
<evidence type="ECO:0000313" key="3">
    <source>
        <dbReference type="Proteomes" id="UP000030004"/>
    </source>
</evidence>
<dbReference type="InterPro" id="IPR003673">
    <property type="entry name" value="CoA-Trfase_fam_III"/>
</dbReference>
<dbReference type="Gene3D" id="3.30.1540.10">
    <property type="entry name" value="formyl-coa transferase, domain 3"/>
    <property type="match status" value="1"/>
</dbReference>
<dbReference type="Proteomes" id="UP000030004">
    <property type="component" value="Unassembled WGS sequence"/>
</dbReference>
<name>A0A0A0ED37_9RHOB</name>
<comment type="caution">
    <text evidence="2">The sequence shown here is derived from an EMBL/GenBank/DDBJ whole genome shotgun (WGS) entry which is preliminary data.</text>
</comment>
<dbReference type="PANTHER" id="PTHR48229:SF1">
    <property type="entry name" value="ALPHA METHYLACYL-COA RACEMASE-RELATED"/>
    <property type="match status" value="1"/>
</dbReference>
<feature type="region of interest" description="Disordered" evidence="1">
    <location>
        <begin position="102"/>
        <end position="123"/>
    </location>
</feature>
<proteinExistence type="predicted"/>
<dbReference type="PANTHER" id="PTHR48229">
    <property type="entry name" value="CAIB/BAIF FAMILY ENZYME (AFU_ORTHOLOGUE AFUA_1G05360)-RELATED"/>
    <property type="match status" value="1"/>
</dbReference>
<gene>
    <name evidence="2" type="ORF">ATO9_15570</name>
</gene>
<evidence type="ECO:0008006" key="4">
    <source>
        <dbReference type="Google" id="ProtNLM"/>
    </source>
</evidence>
<evidence type="ECO:0000313" key="2">
    <source>
        <dbReference type="EMBL" id="KGM48008.1"/>
    </source>
</evidence>
<keyword evidence="3" id="KW-1185">Reference proteome</keyword>
<reference evidence="2 3" key="1">
    <citation type="journal article" date="2015" name="Antonie Van Leeuwenhoek">
        <title>Pseudooceanicola atlanticus gen. nov. sp. nov., isolated from surface seawater of the Atlantic Ocean and reclassification of Oceanicola batsensis, Oceanicola marinus, Oceanicola nitratireducens, Oceanicola nanhaiensis, Oceanicola antarcticus and Oceanicola flagellatus, as Pseudooceanicola batsensis comb. nov., Pseudooceanicola marinus comb. nov., Pseudooceanicola nitratireducens comb. nov., Pseudooceanicola nanhaiensis comb. nov., Pseudooceanicola antarcticus comb. nov., and Pseudooceanicola flagellatus comb. nov.</title>
        <authorList>
            <person name="Lai Q."/>
            <person name="Li G."/>
            <person name="Liu X."/>
            <person name="Du Y."/>
            <person name="Sun F."/>
            <person name="Shao Z."/>
        </authorList>
    </citation>
    <scope>NUCLEOTIDE SEQUENCE [LARGE SCALE GENOMIC DNA]</scope>
    <source>
        <strain evidence="2 3">22II-s11g</strain>
    </source>
</reference>
<dbReference type="Pfam" id="PF02515">
    <property type="entry name" value="CoA_transf_3"/>
    <property type="match status" value="2"/>
</dbReference>
<dbReference type="AlphaFoldDB" id="A0A0A0ED37"/>
<dbReference type="InterPro" id="IPR044855">
    <property type="entry name" value="CoA-Trfase_III_dom3_sf"/>
</dbReference>
<dbReference type="InterPro" id="IPR023606">
    <property type="entry name" value="CoA-Trfase_III_dom_1_sf"/>
</dbReference>
<dbReference type="Gene3D" id="3.40.50.10540">
    <property type="entry name" value="Crotonobetainyl-coa:carnitine coa-transferase, domain 1"/>
    <property type="match status" value="2"/>
</dbReference>
<feature type="region of interest" description="Disordered" evidence="1">
    <location>
        <begin position="460"/>
        <end position="480"/>
    </location>
</feature>
<accession>A0A0A0ED37</accession>
<dbReference type="SUPFAM" id="SSF89796">
    <property type="entry name" value="CoA-transferase family III (CaiB/BaiF)"/>
    <property type="match status" value="2"/>
</dbReference>
<dbReference type="eggNOG" id="COG1804">
    <property type="taxonomic scope" value="Bacteria"/>
</dbReference>